<feature type="compositionally biased region" description="Polar residues" evidence="1">
    <location>
        <begin position="363"/>
        <end position="380"/>
    </location>
</feature>
<feature type="region of interest" description="Disordered" evidence="1">
    <location>
        <begin position="188"/>
        <end position="216"/>
    </location>
</feature>
<reference evidence="3" key="1">
    <citation type="submission" date="2024-06" db="EMBL/GenBank/DDBJ databases">
        <title>Multi-omics analyses provide insights into the biosynthesis of the anticancer antibiotic pleurotin in Hohenbuehelia grisea.</title>
        <authorList>
            <person name="Weaver J.A."/>
            <person name="Alberti F."/>
        </authorList>
    </citation>
    <scope>NUCLEOTIDE SEQUENCE [LARGE SCALE GENOMIC DNA]</scope>
    <source>
        <strain evidence="3">T-177</strain>
    </source>
</reference>
<feature type="region of interest" description="Disordered" evidence="1">
    <location>
        <begin position="547"/>
        <end position="572"/>
    </location>
</feature>
<evidence type="ECO:0000256" key="1">
    <source>
        <dbReference type="SAM" id="MobiDB-lite"/>
    </source>
</evidence>
<comment type="caution">
    <text evidence="2">The sequence shown here is derived from an EMBL/GenBank/DDBJ whole genome shotgun (WGS) entry which is preliminary data.</text>
</comment>
<feature type="region of interest" description="Disordered" evidence="1">
    <location>
        <begin position="353"/>
        <end position="394"/>
    </location>
</feature>
<dbReference type="Proteomes" id="UP001556367">
    <property type="component" value="Unassembled WGS sequence"/>
</dbReference>
<gene>
    <name evidence="2" type="ORF">HGRIS_004038</name>
</gene>
<proteinExistence type="predicted"/>
<protein>
    <recommendedName>
        <fullName evidence="4">BLOC-1-related complex subunit 5</fullName>
    </recommendedName>
</protein>
<evidence type="ECO:0000313" key="2">
    <source>
        <dbReference type="EMBL" id="KAL0955125.1"/>
    </source>
</evidence>
<organism evidence="2 3">
    <name type="scientific">Hohenbuehelia grisea</name>
    <dbReference type="NCBI Taxonomy" id="104357"/>
    <lineage>
        <taxon>Eukaryota</taxon>
        <taxon>Fungi</taxon>
        <taxon>Dikarya</taxon>
        <taxon>Basidiomycota</taxon>
        <taxon>Agaricomycotina</taxon>
        <taxon>Agaricomycetes</taxon>
        <taxon>Agaricomycetidae</taxon>
        <taxon>Agaricales</taxon>
        <taxon>Pleurotineae</taxon>
        <taxon>Pleurotaceae</taxon>
        <taxon>Hohenbuehelia</taxon>
    </lineage>
</organism>
<dbReference type="EMBL" id="JASNQZ010000007">
    <property type="protein sequence ID" value="KAL0955125.1"/>
    <property type="molecule type" value="Genomic_DNA"/>
</dbReference>
<evidence type="ECO:0008006" key="4">
    <source>
        <dbReference type="Google" id="ProtNLM"/>
    </source>
</evidence>
<accession>A0ABR3JI36</accession>
<feature type="compositionally biased region" description="Pro residues" evidence="1">
    <location>
        <begin position="381"/>
        <end position="394"/>
    </location>
</feature>
<evidence type="ECO:0000313" key="3">
    <source>
        <dbReference type="Proteomes" id="UP001556367"/>
    </source>
</evidence>
<sequence>MLGNTKDGYASPLWAHLLRNNAPAPTRESSTDHLVGLNPPLAPFDKTGTSVRMLLHDTQANFEKFSARVDALAAGFHSAKDDVVLVKTLFEEQNDKLSVEIVDLVNRSQREIQKSLGAPAQTHALELVHKDIQTTVCRLEALDKRMDVMHALHTSQNQTLQALQTQQGAILAALLQLMPLVTRRHQITEPASGAQRRKEASITTSPTTAADLDKESRYEAVDIDSSSEIVLSSGSSRKRRRLSPAGGSTISLSPIPLFDPEKSRKNTTDSSNQVSPATLSHISPTIDPAASGKLPALALGSSTSGHGQARLAQTKLITSFPSRKHVASSQNNQSRQPLRDLCGAIFSRESVTRKAYSSPPRPSSFQSGSFAPTTHSSSPSGCPPGFRPIKPPRPLQLKENVVPIQNTTRMTHILPSPGASQKIPLHLNQRQRPTEPLINPHHRTGAPEPLLPPLPQSIPHDTPLANPLPQTPVRPSEQWVAHTFERRDLHPSTAQISTPALPTRISRSNTSILKSAASHKGALVNTSLAPGQYSAAPSRASDTIFTRPTLRNDGGSVNPNTTPSIRDRRSCAPFAASGRRFIPLDDDDDDD</sequence>
<keyword evidence="3" id="KW-1185">Reference proteome</keyword>
<feature type="compositionally biased region" description="Polar residues" evidence="1">
    <location>
        <begin position="268"/>
        <end position="283"/>
    </location>
</feature>
<feature type="compositionally biased region" description="Polar residues" evidence="1">
    <location>
        <begin position="555"/>
        <end position="564"/>
    </location>
</feature>
<name>A0ABR3JI36_9AGAR</name>
<feature type="region of interest" description="Disordered" evidence="1">
    <location>
        <begin position="229"/>
        <end position="286"/>
    </location>
</feature>